<comment type="caution">
    <text evidence="10">The sequence shown here is derived from an EMBL/GenBank/DDBJ whole genome shotgun (WGS) entry which is preliminary data.</text>
</comment>
<feature type="region of interest" description="Disordered" evidence="8">
    <location>
        <begin position="477"/>
        <end position="531"/>
    </location>
</feature>
<keyword evidence="11" id="KW-1185">Reference proteome</keyword>
<feature type="region of interest" description="Disordered" evidence="8">
    <location>
        <begin position="612"/>
        <end position="736"/>
    </location>
</feature>
<dbReference type="PANTHER" id="PTHR14898">
    <property type="entry name" value="ENHANCER OF POLYCOMB"/>
    <property type="match status" value="1"/>
</dbReference>
<dbReference type="InterPro" id="IPR024943">
    <property type="entry name" value="Enhancer_polycomb"/>
</dbReference>
<comment type="subcellular location">
    <subcellularLocation>
        <location evidence="1 7">Nucleus</location>
    </subcellularLocation>
</comment>
<gene>
    <name evidence="10" type="ORF">QCA50_013874</name>
</gene>
<feature type="region of interest" description="Disordered" evidence="8">
    <location>
        <begin position="80"/>
        <end position="101"/>
    </location>
</feature>
<evidence type="ECO:0000313" key="11">
    <source>
        <dbReference type="Proteomes" id="UP001385951"/>
    </source>
</evidence>
<comment type="similarity">
    <text evidence="2 7">Belongs to the enhancer of polycomb family.</text>
</comment>
<keyword evidence="4 7" id="KW-0804">Transcription</keyword>
<dbReference type="InterPro" id="IPR019542">
    <property type="entry name" value="Enhancer_polycomb-like_N"/>
</dbReference>
<comment type="function">
    <text evidence="6">Component of the NuA4 histone acetyltransferase complex which is involved in transcriptional activation of selected genes principally by acetylation of nucleosomal histone H4 and H2A. The NuA4 complex is also involved in DNA repair. Involved in gene silencing by neighboring heterochromatin, blockage of the silencing spreading along the chromosome, and required for cell cycle progression through G2/M.</text>
</comment>
<evidence type="ECO:0000256" key="3">
    <source>
        <dbReference type="ARBA" id="ARBA00023015"/>
    </source>
</evidence>
<protein>
    <recommendedName>
        <fullName evidence="7">Enhancer of polycomb-like protein</fullName>
    </recommendedName>
</protein>
<evidence type="ECO:0000313" key="10">
    <source>
        <dbReference type="EMBL" id="KAK7683201.1"/>
    </source>
</evidence>
<evidence type="ECO:0000259" key="9">
    <source>
        <dbReference type="Pfam" id="PF10513"/>
    </source>
</evidence>
<evidence type="ECO:0000256" key="5">
    <source>
        <dbReference type="ARBA" id="ARBA00023242"/>
    </source>
</evidence>
<feature type="compositionally biased region" description="Polar residues" evidence="8">
    <location>
        <begin position="671"/>
        <end position="684"/>
    </location>
</feature>
<evidence type="ECO:0000256" key="6">
    <source>
        <dbReference type="ARBA" id="ARBA00025513"/>
    </source>
</evidence>
<feature type="compositionally biased region" description="Basic and acidic residues" evidence="8">
    <location>
        <begin position="506"/>
        <end position="517"/>
    </location>
</feature>
<name>A0AAW0FQR0_9APHY</name>
<dbReference type="Pfam" id="PF10513">
    <property type="entry name" value="EPL1"/>
    <property type="match status" value="1"/>
</dbReference>
<evidence type="ECO:0000256" key="4">
    <source>
        <dbReference type="ARBA" id="ARBA00023163"/>
    </source>
</evidence>
<dbReference type="AlphaFoldDB" id="A0AAW0FQR0"/>
<organism evidence="10 11">
    <name type="scientific">Cerrena zonata</name>
    <dbReference type="NCBI Taxonomy" id="2478898"/>
    <lineage>
        <taxon>Eukaryota</taxon>
        <taxon>Fungi</taxon>
        <taxon>Dikarya</taxon>
        <taxon>Basidiomycota</taxon>
        <taxon>Agaricomycotina</taxon>
        <taxon>Agaricomycetes</taxon>
        <taxon>Polyporales</taxon>
        <taxon>Cerrenaceae</taxon>
        <taxon>Cerrena</taxon>
    </lineage>
</organism>
<reference evidence="10 11" key="1">
    <citation type="submission" date="2022-09" db="EMBL/GenBank/DDBJ databases">
        <authorList>
            <person name="Palmer J.M."/>
        </authorList>
    </citation>
    <scope>NUCLEOTIDE SEQUENCE [LARGE SCALE GENOMIC DNA]</scope>
    <source>
        <strain evidence="10 11">DSM 7382</strain>
    </source>
</reference>
<evidence type="ECO:0000256" key="2">
    <source>
        <dbReference type="ARBA" id="ARBA00008035"/>
    </source>
</evidence>
<accession>A0AAW0FQR0</accession>
<dbReference type="GO" id="GO:0005634">
    <property type="term" value="C:nucleus"/>
    <property type="evidence" value="ECO:0007669"/>
    <property type="project" value="UniProtKB-SubCell"/>
</dbReference>
<feature type="compositionally biased region" description="Polar residues" evidence="8">
    <location>
        <begin position="614"/>
        <end position="624"/>
    </location>
</feature>
<dbReference type="GO" id="GO:0006357">
    <property type="term" value="P:regulation of transcription by RNA polymerase II"/>
    <property type="evidence" value="ECO:0007669"/>
    <property type="project" value="InterPro"/>
</dbReference>
<dbReference type="GO" id="GO:0035267">
    <property type="term" value="C:NuA4 histone acetyltransferase complex"/>
    <property type="evidence" value="ECO:0007669"/>
    <property type="project" value="InterPro"/>
</dbReference>
<keyword evidence="3 7" id="KW-0805">Transcription regulation</keyword>
<feature type="compositionally biased region" description="Polar residues" evidence="8">
    <location>
        <begin position="165"/>
        <end position="180"/>
    </location>
</feature>
<evidence type="ECO:0000256" key="1">
    <source>
        <dbReference type="ARBA" id="ARBA00004123"/>
    </source>
</evidence>
<dbReference type="EMBL" id="JASBNA010000032">
    <property type="protein sequence ID" value="KAK7683201.1"/>
    <property type="molecule type" value="Genomic_DNA"/>
</dbReference>
<proteinExistence type="inferred from homology"/>
<feature type="compositionally biased region" description="Low complexity" evidence="8">
    <location>
        <begin position="685"/>
        <end position="699"/>
    </location>
</feature>
<feature type="region of interest" description="Disordered" evidence="8">
    <location>
        <begin position="159"/>
        <end position="191"/>
    </location>
</feature>
<sequence>MPRNPAGPSTLRNRNRVTNKTRLKVIKESIDADPIVLDEDEEKARVVSTAGVDAEDANEHHLQAVLSAAATRHQSIARSTRAATDKDSSQPAAFIPTPDSTGIVQNYEDLYPPKRWHDPTNYVKSSDTLEECTSSALVGGFIYYMDERDKDWLDRNNEEARGEGTSAQGAISGSTRSARSSKAKGKEPEVSQPVVMTEDEFELVMAVFEKVTHEKTEFLHHGLEQGGPFPPFTDYQDAFSTKLQPDLFALYEVPSWVPDESKLLPLARAVYAYWRERRLERGGHPIIPAVNLDETDTKNESYICFRRREIKAVRKTRAQQATYSDRLLRLKHDLERALLIASDVKDRELTKRESAVVGQVVWDKRFALVDLKRRYPTLGTKEDEELLHDKERIPKKAKTDTSGRPIVRLHAGSREPAVSQEPIMHPKAKLEIIQKQIESEMVQRKEKDHHWEDAVDNAYQATPTSYSSRLFKFIQSTRSTHTPDSPSSPPQRHRAARLRFGRGGRIHLDRRLCDPRSSRSPSESDSDTEVLEKRRRLQERWKFDEDDVPAIRPEGLEEQDRKLADDFDPKYLSHRMSLLSDSEYNMLMTDTSFYVTLPDGRVDKVTPYRLGVINNRNPAGSVTPRTPGGSQPPPSRPTPNGVTPVVNGTAISLPTPLKSMPPPPTVPSLRISANGTMRSITPSLSPTVPSHRPSSSPVRDQTHSTGIQDDPGSSVKSEQELKMTVPSQANGPDAVK</sequence>
<feature type="domain" description="Enhancer of polycomb-like N-terminal" evidence="9">
    <location>
        <begin position="14"/>
        <end position="210"/>
    </location>
</feature>
<evidence type="ECO:0000256" key="8">
    <source>
        <dbReference type="SAM" id="MobiDB-lite"/>
    </source>
</evidence>
<evidence type="ECO:0000256" key="7">
    <source>
        <dbReference type="RuleBase" id="RU361124"/>
    </source>
</evidence>
<dbReference type="Proteomes" id="UP001385951">
    <property type="component" value="Unassembled WGS sequence"/>
</dbReference>
<feature type="compositionally biased region" description="Basic residues" evidence="8">
    <location>
        <begin position="491"/>
        <end position="505"/>
    </location>
</feature>
<keyword evidence="5 7" id="KW-0539">Nucleus</keyword>